<evidence type="ECO:0000313" key="3">
    <source>
        <dbReference type="Proteomes" id="UP000824204"/>
    </source>
</evidence>
<sequence>MIQKRYDRLRAVLNARRWAFSRNPAYFSFNSLGGDCTNFVSQCLFAGSGVMNYTPVFGWFYRSANDRTASWTGVEFLYNFLISNRGDGPVAQEVPPCDLQLGDVIQLGRETGDFYHSCLVVGFRGSVPLVASHSLDAYNKPLTRYVFERVRFLHITGVNAPQST</sequence>
<dbReference type="AlphaFoldDB" id="A0A9D2AG37"/>
<dbReference type="PANTHER" id="PTHR40032">
    <property type="entry name" value="EXPORTED PROTEIN-RELATED"/>
    <property type="match status" value="1"/>
</dbReference>
<reference evidence="2" key="1">
    <citation type="journal article" date="2021" name="PeerJ">
        <title>Extensive microbial diversity within the chicken gut microbiome revealed by metagenomics and culture.</title>
        <authorList>
            <person name="Gilroy R."/>
            <person name="Ravi A."/>
            <person name="Getino M."/>
            <person name="Pursley I."/>
            <person name="Horton D.L."/>
            <person name="Alikhan N.F."/>
            <person name="Baker D."/>
            <person name="Gharbi K."/>
            <person name="Hall N."/>
            <person name="Watson M."/>
            <person name="Adriaenssens E.M."/>
            <person name="Foster-Nyarko E."/>
            <person name="Jarju S."/>
            <person name="Secka A."/>
            <person name="Antonio M."/>
            <person name="Oren A."/>
            <person name="Chaudhuri R.R."/>
            <person name="La Ragione R."/>
            <person name="Hildebrand F."/>
            <person name="Pallen M.J."/>
        </authorList>
    </citation>
    <scope>NUCLEOTIDE SEQUENCE</scope>
    <source>
        <strain evidence="2">811</strain>
    </source>
</reference>
<evidence type="ECO:0000313" key="2">
    <source>
        <dbReference type="EMBL" id="HIX07497.1"/>
    </source>
</evidence>
<accession>A0A9D2AG37</accession>
<proteinExistence type="predicted"/>
<organism evidence="2 3">
    <name type="scientific">Candidatus Borkfalkia faecipullorum</name>
    <dbReference type="NCBI Taxonomy" id="2838510"/>
    <lineage>
        <taxon>Bacteria</taxon>
        <taxon>Bacillati</taxon>
        <taxon>Bacillota</taxon>
        <taxon>Clostridia</taxon>
        <taxon>Christensenellales</taxon>
        <taxon>Christensenellaceae</taxon>
        <taxon>Candidatus Borkfalkia</taxon>
    </lineage>
</organism>
<protein>
    <submittedName>
        <fullName evidence="2">Amidase domain-containing protein</fullName>
    </submittedName>
</protein>
<reference evidence="2" key="2">
    <citation type="submission" date="2021-04" db="EMBL/GenBank/DDBJ databases">
        <authorList>
            <person name="Gilroy R."/>
        </authorList>
    </citation>
    <scope>NUCLEOTIDE SEQUENCE</scope>
    <source>
        <strain evidence="2">811</strain>
    </source>
</reference>
<gene>
    <name evidence="2" type="ORF">H9741_03425</name>
</gene>
<dbReference type="PANTHER" id="PTHR40032:SF1">
    <property type="entry name" value="EXPORTED PROTEIN"/>
    <property type="match status" value="1"/>
</dbReference>
<comment type="caution">
    <text evidence="2">The sequence shown here is derived from an EMBL/GenBank/DDBJ whole genome shotgun (WGS) entry which is preliminary data.</text>
</comment>
<dbReference type="Proteomes" id="UP000824204">
    <property type="component" value="Unassembled WGS sequence"/>
</dbReference>
<dbReference type="InterPro" id="IPR024301">
    <property type="entry name" value="Amidase_6"/>
</dbReference>
<dbReference type="EMBL" id="DXFX01000044">
    <property type="protein sequence ID" value="HIX07497.1"/>
    <property type="molecule type" value="Genomic_DNA"/>
</dbReference>
<feature type="domain" description="Putative amidase" evidence="1">
    <location>
        <begin position="5"/>
        <end position="145"/>
    </location>
</feature>
<dbReference type="Pfam" id="PF12671">
    <property type="entry name" value="Amidase_6"/>
    <property type="match status" value="1"/>
</dbReference>
<name>A0A9D2AG37_9FIRM</name>
<evidence type="ECO:0000259" key="1">
    <source>
        <dbReference type="Pfam" id="PF12671"/>
    </source>
</evidence>